<evidence type="ECO:0000313" key="8">
    <source>
        <dbReference type="Proteomes" id="UP000198407"/>
    </source>
</evidence>
<dbReference type="Proteomes" id="UP000198407">
    <property type="component" value="Unassembled WGS sequence"/>
</dbReference>
<evidence type="ECO:0000313" key="7">
    <source>
        <dbReference type="EMBL" id="SNT21891.1"/>
    </source>
</evidence>
<feature type="transmembrane region" description="Helical" evidence="6">
    <location>
        <begin position="147"/>
        <end position="168"/>
    </location>
</feature>
<name>A0A239KUK2_9PSED</name>
<dbReference type="Gene3D" id="1.20.1250.20">
    <property type="entry name" value="MFS general substrate transporter like domains"/>
    <property type="match status" value="1"/>
</dbReference>
<keyword evidence="3 6" id="KW-0812">Transmembrane</keyword>
<evidence type="ECO:0000256" key="5">
    <source>
        <dbReference type="ARBA" id="ARBA00023136"/>
    </source>
</evidence>
<gene>
    <name evidence="7" type="ORF">SAMN05444352_12947</name>
</gene>
<comment type="subcellular location">
    <subcellularLocation>
        <location evidence="1">Membrane</location>
        <topology evidence="1">Multi-pass membrane protein</topology>
    </subcellularLocation>
</comment>
<dbReference type="GO" id="GO:0016020">
    <property type="term" value="C:membrane"/>
    <property type="evidence" value="ECO:0007669"/>
    <property type="project" value="UniProtKB-SubCell"/>
</dbReference>
<feature type="transmembrane region" description="Helical" evidence="6">
    <location>
        <begin position="48"/>
        <end position="66"/>
    </location>
</feature>
<feature type="transmembrane region" description="Helical" evidence="6">
    <location>
        <begin position="354"/>
        <end position="376"/>
    </location>
</feature>
<reference evidence="8" key="1">
    <citation type="submission" date="2017-06" db="EMBL/GenBank/DDBJ databases">
        <authorList>
            <person name="Varghese N."/>
            <person name="Submissions S."/>
        </authorList>
    </citation>
    <scope>NUCLEOTIDE SEQUENCE [LARGE SCALE GENOMIC DNA]</scope>
    <source>
        <strain evidence="8">DSM 22348</strain>
    </source>
</reference>
<feature type="transmembrane region" description="Helical" evidence="6">
    <location>
        <begin position="292"/>
        <end position="313"/>
    </location>
</feature>
<keyword evidence="4 6" id="KW-1133">Transmembrane helix</keyword>
<dbReference type="InterPro" id="IPR004752">
    <property type="entry name" value="AmpG_permease/AT-1"/>
</dbReference>
<feature type="transmembrane region" description="Helical" evidence="6">
    <location>
        <begin position="12"/>
        <end position="36"/>
    </location>
</feature>
<dbReference type="STRING" id="1215104.GCA_000730585_02121"/>
<dbReference type="SUPFAM" id="SSF103473">
    <property type="entry name" value="MFS general substrate transporter"/>
    <property type="match status" value="1"/>
</dbReference>
<dbReference type="EMBL" id="FZOL01000029">
    <property type="protein sequence ID" value="SNT21891.1"/>
    <property type="molecule type" value="Genomic_DNA"/>
</dbReference>
<evidence type="ECO:0000256" key="2">
    <source>
        <dbReference type="ARBA" id="ARBA00022448"/>
    </source>
</evidence>
<dbReference type="RefSeq" id="WP_042126513.1">
    <property type="nucleotide sequence ID" value="NZ_FZOL01000029.1"/>
</dbReference>
<feature type="transmembrane region" description="Helical" evidence="6">
    <location>
        <begin position="174"/>
        <end position="191"/>
    </location>
</feature>
<accession>A0A239KUK2</accession>
<dbReference type="InterPro" id="IPR011701">
    <property type="entry name" value="MFS"/>
</dbReference>
<protein>
    <submittedName>
        <fullName evidence="7">Predicted arabinose efflux permease, MFS family</fullName>
    </submittedName>
</protein>
<feature type="transmembrane region" description="Helical" evidence="6">
    <location>
        <begin position="266"/>
        <end position="285"/>
    </location>
</feature>
<dbReference type="GO" id="GO:0022857">
    <property type="term" value="F:transmembrane transporter activity"/>
    <property type="evidence" value="ECO:0007669"/>
    <property type="project" value="InterPro"/>
</dbReference>
<proteinExistence type="predicted"/>
<feature type="transmembrane region" description="Helical" evidence="6">
    <location>
        <begin position="78"/>
        <end position="99"/>
    </location>
</feature>
<keyword evidence="8" id="KW-1185">Reference proteome</keyword>
<organism evidence="7 8">
    <name type="scientific">Pseudomonas japonica</name>
    <dbReference type="NCBI Taxonomy" id="256466"/>
    <lineage>
        <taxon>Bacteria</taxon>
        <taxon>Pseudomonadati</taxon>
        <taxon>Pseudomonadota</taxon>
        <taxon>Gammaproteobacteria</taxon>
        <taxon>Pseudomonadales</taxon>
        <taxon>Pseudomonadaceae</taxon>
        <taxon>Pseudomonas</taxon>
    </lineage>
</organism>
<sequence>MNDALKIERKPWLLLVSVYVTQYMGIAFIIAAAVAIMRQQGVALDRLAQLNLIALPIAGKILYAPFIDRYRPFFRGQYRSWLIIAQAVMAVMLVGAGLLDIQQQFSTILLLLMVYGFAVSVQDVAVDGLSCKIFEAHRRQQASSLQFASNLVGNIVGGGVLLLCYPWLQWQGALWVLAGLTMLTCLQLLFFREPPVAADATAQADGLGSRFRQLGRDVSGFVGRQRGWFLLLLVYPVGFASGFALLNPMLVDAGWSLGDIGFATKVVGSLIGVFSALMATPLINWLGRKRALLALTLAQAAGMLFMVPVALGLTDRLHAYLAIAGYFAVNPALLAVLATLIMDRAAQTEAKATFFTLQISLVVFMGFVYSALGMVAAKHVGYFQVVVATVILTSLMVWVIGKSLPAERGVASMAGLQHEH</sequence>
<dbReference type="PANTHER" id="PTHR12778:SF10">
    <property type="entry name" value="MAJOR FACILITATOR SUPERFAMILY DOMAIN-CONTAINING PROTEIN 3"/>
    <property type="match status" value="1"/>
</dbReference>
<dbReference type="PANTHER" id="PTHR12778">
    <property type="entry name" value="SOLUTE CARRIER FAMILY 33 ACETYL-COA TRANSPORTER -RELATED"/>
    <property type="match status" value="1"/>
</dbReference>
<keyword evidence="5 6" id="KW-0472">Membrane</keyword>
<keyword evidence="2" id="KW-0813">Transport</keyword>
<evidence type="ECO:0000256" key="6">
    <source>
        <dbReference type="SAM" id="Phobius"/>
    </source>
</evidence>
<evidence type="ECO:0000256" key="1">
    <source>
        <dbReference type="ARBA" id="ARBA00004141"/>
    </source>
</evidence>
<feature type="transmembrane region" description="Helical" evidence="6">
    <location>
        <begin position="105"/>
        <end position="126"/>
    </location>
</feature>
<dbReference type="InterPro" id="IPR036259">
    <property type="entry name" value="MFS_trans_sf"/>
</dbReference>
<feature type="transmembrane region" description="Helical" evidence="6">
    <location>
        <begin position="228"/>
        <end position="246"/>
    </location>
</feature>
<evidence type="ECO:0000256" key="3">
    <source>
        <dbReference type="ARBA" id="ARBA00022692"/>
    </source>
</evidence>
<evidence type="ECO:0000256" key="4">
    <source>
        <dbReference type="ARBA" id="ARBA00022989"/>
    </source>
</evidence>
<dbReference type="Pfam" id="PF07690">
    <property type="entry name" value="MFS_1"/>
    <property type="match status" value="1"/>
</dbReference>
<dbReference type="AlphaFoldDB" id="A0A239KUK2"/>
<feature type="transmembrane region" description="Helical" evidence="6">
    <location>
        <begin position="382"/>
        <end position="400"/>
    </location>
</feature>
<feature type="transmembrane region" description="Helical" evidence="6">
    <location>
        <begin position="319"/>
        <end position="342"/>
    </location>
</feature>